<feature type="compositionally biased region" description="Low complexity" evidence="1">
    <location>
        <begin position="69"/>
        <end position="83"/>
    </location>
</feature>
<dbReference type="Proteomes" id="UP001176961">
    <property type="component" value="Unassembled WGS sequence"/>
</dbReference>
<proteinExistence type="predicted"/>
<dbReference type="AlphaFoldDB" id="A0AA36GIN2"/>
<feature type="region of interest" description="Disordered" evidence="1">
    <location>
        <begin position="426"/>
        <end position="448"/>
    </location>
</feature>
<evidence type="ECO:0000313" key="2">
    <source>
        <dbReference type="EMBL" id="CAJ0590226.1"/>
    </source>
</evidence>
<feature type="region of interest" description="Disordered" evidence="1">
    <location>
        <begin position="1"/>
        <end position="92"/>
    </location>
</feature>
<feature type="compositionally biased region" description="Polar residues" evidence="1">
    <location>
        <begin position="210"/>
        <end position="232"/>
    </location>
</feature>
<sequence>MVASISKKSGKSPLSKRSALKTPLKGKDDRAARMKAARDAYSKLSLERAKHSDSSHKPEPSAKAFGPSRTATTTNENNIRNRNVPPSPSRTFKPMASSLDMIRNNRVRIPTVGRASSIAGARSLGPRPSLLPLGINVFESNVSVTDQQKVREFLENVAHTGKTPKKPLRSLDLNEPLQSSSRGRTVRFIEATISEQRESGSDELIEESSNRPATSVPEQSTASSVTVPTPQSILKKKAKSPVFRRPPSPKATLHEPTATPTLRRRSLRTSASALVPDPPRLQLSFASSTDSEESSACVRNKGGSGDQQSDFARSYTLLFNMKDEEWRNVEPIMLTELIEHLQNKKEMVDKNAFLQPDDSSCSLLSLPEGPTPCKPRKVGFRRVSSKTSSNTELQANQEVMLINESGQQRVSYEEEIIALPRQLRQRNPVSKTLGGDSPFYPIRGSPSL</sequence>
<reference evidence="2" key="1">
    <citation type="submission" date="2023-07" db="EMBL/GenBank/DDBJ databases">
        <authorList>
            <consortium name="CYATHOMIX"/>
        </authorList>
    </citation>
    <scope>NUCLEOTIDE SEQUENCE</scope>
    <source>
        <strain evidence="2">N/A</strain>
    </source>
</reference>
<comment type="caution">
    <text evidence="2">The sequence shown here is derived from an EMBL/GenBank/DDBJ whole genome shotgun (WGS) entry which is preliminary data.</text>
</comment>
<evidence type="ECO:0000313" key="3">
    <source>
        <dbReference type="Proteomes" id="UP001176961"/>
    </source>
</evidence>
<evidence type="ECO:0000256" key="1">
    <source>
        <dbReference type="SAM" id="MobiDB-lite"/>
    </source>
</evidence>
<dbReference type="EMBL" id="CATQJL010000001">
    <property type="protein sequence ID" value="CAJ0590226.1"/>
    <property type="molecule type" value="Genomic_DNA"/>
</dbReference>
<organism evidence="2 3">
    <name type="scientific">Cylicocyclus nassatus</name>
    <name type="common">Nematode worm</name>
    <dbReference type="NCBI Taxonomy" id="53992"/>
    <lineage>
        <taxon>Eukaryota</taxon>
        <taxon>Metazoa</taxon>
        <taxon>Ecdysozoa</taxon>
        <taxon>Nematoda</taxon>
        <taxon>Chromadorea</taxon>
        <taxon>Rhabditida</taxon>
        <taxon>Rhabditina</taxon>
        <taxon>Rhabditomorpha</taxon>
        <taxon>Strongyloidea</taxon>
        <taxon>Strongylidae</taxon>
        <taxon>Cylicocyclus</taxon>
    </lineage>
</organism>
<gene>
    <name evidence="2" type="ORF">CYNAS_LOCUS2209</name>
</gene>
<protein>
    <submittedName>
        <fullName evidence="2">Uncharacterized protein</fullName>
    </submittedName>
</protein>
<feature type="compositionally biased region" description="Basic and acidic residues" evidence="1">
    <location>
        <begin position="25"/>
        <end position="60"/>
    </location>
</feature>
<keyword evidence="3" id="KW-1185">Reference proteome</keyword>
<accession>A0AA36GIN2</accession>
<name>A0AA36GIN2_CYLNA</name>
<feature type="region of interest" description="Disordered" evidence="1">
    <location>
        <begin position="161"/>
        <end position="309"/>
    </location>
</feature>